<evidence type="ECO:0000313" key="3">
    <source>
        <dbReference type="EMBL" id="QDS96657.1"/>
    </source>
</evidence>
<name>A0A517MPE9_9BACT</name>
<sequence precursor="true">MKQRILGLLVLSLALVVSVSADDAKPKKKGAQGKGKQRANAQLMKPFAAIELTDDQKAKVKVLVQKVAEETKALREEAGLTPELTKKRGEAMKAARQAGLKGKELAAEVDKNSGMNEAQLAAMKKMGMMRTKLQKAVVELLTDEQKAQLPARLTGSEKKKEKGKKKKAE</sequence>
<evidence type="ECO:0000256" key="1">
    <source>
        <dbReference type="SAM" id="MobiDB-lite"/>
    </source>
</evidence>
<proteinExistence type="predicted"/>
<gene>
    <name evidence="3" type="ORF">FF011L_54690</name>
</gene>
<dbReference type="InterPro" id="IPR012899">
    <property type="entry name" value="LTXXQ"/>
</dbReference>
<dbReference type="AlphaFoldDB" id="A0A517MPE9"/>
<keyword evidence="4" id="KW-1185">Reference proteome</keyword>
<evidence type="ECO:0000256" key="2">
    <source>
        <dbReference type="SAM" id="SignalP"/>
    </source>
</evidence>
<protein>
    <submittedName>
        <fullName evidence="3">LTXXQ motif protein</fullName>
    </submittedName>
</protein>
<feature type="chain" id="PRO_5021785120" evidence="2">
    <location>
        <begin position="22"/>
        <end position="169"/>
    </location>
</feature>
<dbReference type="OrthoDB" id="283615at2"/>
<dbReference type="GO" id="GO:0042597">
    <property type="term" value="C:periplasmic space"/>
    <property type="evidence" value="ECO:0007669"/>
    <property type="project" value="InterPro"/>
</dbReference>
<organism evidence="3 4">
    <name type="scientific">Roseimaritima multifibrata</name>
    <dbReference type="NCBI Taxonomy" id="1930274"/>
    <lineage>
        <taxon>Bacteria</taxon>
        <taxon>Pseudomonadati</taxon>
        <taxon>Planctomycetota</taxon>
        <taxon>Planctomycetia</taxon>
        <taxon>Pirellulales</taxon>
        <taxon>Pirellulaceae</taxon>
        <taxon>Roseimaritima</taxon>
    </lineage>
</organism>
<keyword evidence="2" id="KW-0732">Signal</keyword>
<dbReference type="Gene3D" id="1.20.120.1490">
    <property type="match status" value="1"/>
</dbReference>
<dbReference type="Proteomes" id="UP000320672">
    <property type="component" value="Chromosome"/>
</dbReference>
<feature type="signal peptide" evidence="2">
    <location>
        <begin position="1"/>
        <end position="21"/>
    </location>
</feature>
<dbReference type="KEGG" id="rml:FF011L_54690"/>
<dbReference type="RefSeq" id="WP_145354764.1">
    <property type="nucleotide sequence ID" value="NZ_CP036262.1"/>
</dbReference>
<dbReference type="EMBL" id="CP036262">
    <property type="protein sequence ID" value="QDS96657.1"/>
    <property type="molecule type" value="Genomic_DNA"/>
</dbReference>
<feature type="region of interest" description="Disordered" evidence="1">
    <location>
        <begin position="144"/>
        <end position="169"/>
    </location>
</feature>
<reference evidence="3 4" key="1">
    <citation type="submission" date="2019-02" db="EMBL/GenBank/DDBJ databases">
        <title>Deep-cultivation of Planctomycetes and their phenomic and genomic characterization uncovers novel biology.</title>
        <authorList>
            <person name="Wiegand S."/>
            <person name="Jogler M."/>
            <person name="Boedeker C."/>
            <person name="Pinto D."/>
            <person name="Vollmers J."/>
            <person name="Rivas-Marin E."/>
            <person name="Kohn T."/>
            <person name="Peeters S.H."/>
            <person name="Heuer A."/>
            <person name="Rast P."/>
            <person name="Oberbeckmann S."/>
            <person name="Bunk B."/>
            <person name="Jeske O."/>
            <person name="Meyerdierks A."/>
            <person name="Storesund J.E."/>
            <person name="Kallscheuer N."/>
            <person name="Luecker S."/>
            <person name="Lage O.M."/>
            <person name="Pohl T."/>
            <person name="Merkel B.J."/>
            <person name="Hornburger P."/>
            <person name="Mueller R.-W."/>
            <person name="Bruemmer F."/>
            <person name="Labrenz M."/>
            <person name="Spormann A.M."/>
            <person name="Op den Camp H."/>
            <person name="Overmann J."/>
            <person name="Amann R."/>
            <person name="Jetten M.S.M."/>
            <person name="Mascher T."/>
            <person name="Medema M.H."/>
            <person name="Devos D.P."/>
            <person name="Kaster A.-K."/>
            <person name="Ovreas L."/>
            <person name="Rohde M."/>
            <person name="Galperin M.Y."/>
            <person name="Jogler C."/>
        </authorList>
    </citation>
    <scope>NUCLEOTIDE SEQUENCE [LARGE SCALE GENOMIC DNA]</scope>
    <source>
        <strain evidence="3 4">FF011L</strain>
    </source>
</reference>
<accession>A0A517MPE9</accession>
<evidence type="ECO:0000313" key="4">
    <source>
        <dbReference type="Proteomes" id="UP000320672"/>
    </source>
</evidence>
<dbReference type="Pfam" id="PF07813">
    <property type="entry name" value="LTXXQ"/>
    <property type="match status" value="1"/>
</dbReference>